<dbReference type="RefSeq" id="WP_143921704.1">
    <property type="nucleotide sequence ID" value="NZ_VLTK01000003.1"/>
</dbReference>
<keyword evidence="1" id="KW-0472">Membrane</keyword>
<organism evidence="2 3">
    <name type="scientific">Brevibacterium aurantiacum</name>
    <dbReference type="NCBI Taxonomy" id="273384"/>
    <lineage>
        <taxon>Bacteria</taxon>
        <taxon>Bacillati</taxon>
        <taxon>Actinomycetota</taxon>
        <taxon>Actinomycetes</taxon>
        <taxon>Micrococcales</taxon>
        <taxon>Brevibacteriaceae</taxon>
        <taxon>Brevibacterium</taxon>
    </lineage>
</organism>
<feature type="transmembrane region" description="Helical" evidence="1">
    <location>
        <begin position="232"/>
        <end position="257"/>
    </location>
</feature>
<evidence type="ECO:0000256" key="1">
    <source>
        <dbReference type="SAM" id="Phobius"/>
    </source>
</evidence>
<keyword evidence="3" id="KW-1185">Reference proteome</keyword>
<feature type="transmembrane region" description="Helical" evidence="1">
    <location>
        <begin position="184"/>
        <end position="205"/>
    </location>
</feature>
<dbReference type="EMBL" id="VLTK01000003">
    <property type="protein sequence ID" value="TSI17789.1"/>
    <property type="molecule type" value="Genomic_DNA"/>
</dbReference>
<feature type="transmembrane region" description="Helical" evidence="1">
    <location>
        <begin position="106"/>
        <end position="131"/>
    </location>
</feature>
<feature type="transmembrane region" description="Helical" evidence="1">
    <location>
        <begin position="21"/>
        <end position="43"/>
    </location>
</feature>
<dbReference type="Proteomes" id="UP000316406">
    <property type="component" value="Unassembled WGS sequence"/>
</dbReference>
<reference evidence="2 3" key="1">
    <citation type="submission" date="2019-07" db="EMBL/GenBank/DDBJ databases">
        <title>Draft genome sequence of Brevibacterium aurantiacum XU54 isolated from Xinjiang China.</title>
        <authorList>
            <person name="Xu X."/>
        </authorList>
    </citation>
    <scope>NUCLEOTIDE SEQUENCE [LARGE SCALE GENOMIC DNA]</scope>
    <source>
        <strain evidence="2 3">XU54</strain>
    </source>
</reference>
<keyword evidence="1" id="KW-0812">Transmembrane</keyword>
<keyword evidence="1" id="KW-1133">Transmembrane helix</keyword>
<dbReference type="AlphaFoldDB" id="A0A556CK36"/>
<evidence type="ECO:0008006" key="4">
    <source>
        <dbReference type="Google" id="ProtNLM"/>
    </source>
</evidence>
<protein>
    <recommendedName>
        <fullName evidence="4">ABC transporter permease</fullName>
    </recommendedName>
</protein>
<accession>A0A556CK36</accession>
<evidence type="ECO:0000313" key="2">
    <source>
        <dbReference type="EMBL" id="TSI17789.1"/>
    </source>
</evidence>
<gene>
    <name evidence="2" type="ORF">FO013_06240</name>
</gene>
<feature type="transmembrane region" description="Helical" evidence="1">
    <location>
        <begin position="63"/>
        <end position="85"/>
    </location>
</feature>
<comment type="caution">
    <text evidence="2">The sequence shown here is derived from an EMBL/GenBank/DDBJ whole genome shotgun (WGS) entry which is preliminary data.</text>
</comment>
<feature type="transmembrane region" description="Helical" evidence="1">
    <location>
        <begin position="151"/>
        <end position="177"/>
    </location>
</feature>
<evidence type="ECO:0000313" key="3">
    <source>
        <dbReference type="Proteomes" id="UP000316406"/>
    </source>
</evidence>
<proteinExistence type="predicted"/>
<sequence>MIGGLSRLTHAELIKVRLSPSLWILLLVTMLISVGLTGLIAGFGGAESLGEVQSGETGSRYEILFFGATLGVWAFAFFGASFSAGEFVSGAIGYTFTATPRRTRVLVAKLVIVLGIGSIAGLLVSLINFAITQGVLSLNEYPTLSLNEPELLRAVLVFIPAQMAVWGALSLLLGFLIRRTAPTVIVLLLGSFLPVVTAQFLPTAWGETVPRWMPGAAIESLAGLSSPGSPGFLPASAAMVAVIGWLLLFGIISGLSVKYRDV</sequence>
<name>A0A556CK36_BREAU</name>
<dbReference type="OrthoDB" id="5244396at2"/>